<dbReference type="InterPro" id="IPR053171">
    <property type="entry name" value="Viral_Tip_Attach_Protein"/>
</dbReference>
<keyword evidence="4" id="KW-1185">Reference proteome</keyword>
<dbReference type="InterPro" id="IPR055385">
    <property type="entry name" value="GpJ_HDII-ins2"/>
</dbReference>
<dbReference type="Pfam" id="PF13550">
    <property type="entry name" value="Phage-tail_3"/>
    <property type="match status" value="1"/>
</dbReference>
<evidence type="ECO:0000259" key="2">
    <source>
        <dbReference type="PROSITE" id="PS50853"/>
    </source>
</evidence>
<feature type="region of interest" description="Disordered" evidence="1">
    <location>
        <begin position="1"/>
        <end position="28"/>
    </location>
</feature>
<accession>A0ABR5ZJJ0</accession>
<dbReference type="CDD" id="cd00063">
    <property type="entry name" value="FN3"/>
    <property type="match status" value="1"/>
</dbReference>
<evidence type="ECO:0000256" key="1">
    <source>
        <dbReference type="SAM" id="MobiDB-lite"/>
    </source>
</evidence>
<protein>
    <submittedName>
        <fullName evidence="3">DUF1983 domain-containing protein</fullName>
    </submittedName>
</protein>
<dbReference type="InterPro" id="IPR015406">
    <property type="entry name" value="GpJ_CSF"/>
</dbReference>
<evidence type="ECO:0000313" key="3">
    <source>
        <dbReference type="EMBL" id="MBA5234739.1"/>
    </source>
</evidence>
<dbReference type="PANTHER" id="PTHR36251:SF2">
    <property type="entry name" value="GIFSY-2 PROPHAGE HOST SPECIFICITY PROTEIN J, PHAGE LAMBDA"/>
    <property type="match status" value="1"/>
</dbReference>
<dbReference type="EMBL" id="JACERK010000017">
    <property type="protein sequence ID" value="MBA5234739.1"/>
    <property type="molecule type" value="Genomic_DNA"/>
</dbReference>
<dbReference type="Gene3D" id="2.60.40.10">
    <property type="entry name" value="Immunoglobulins"/>
    <property type="match status" value="1"/>
</dbReference>
<dbReference type="RefSeq" id="WP_181838318.1">
    <property type="nucleotide sequence ID" value="NZ_JACERK010000017.1"/>
</dbReference>
<dbReference type="InterPro" id="IPR032876">
    <property type="entry name" value="J_dom"/>
</dbReference>
<proteinExistence type="predicted"/>
<dbReference type="Proteomes" id="UP000530038">
    <property type="component" value="Unassembled WGS sequence"/>
</dbReference>
<dbReference type="InterPro" id="IPR003961">
    <property type="entry name" value="FN3_dom"/>
</dbReference>
<sequence>MLTNEIIGAKGGGSSGGGNPPPPRSPEISSTAIMKILIALGEGEFAGDFDGRHIFLNGTPLNDSDGKENFPGVRWEWRSGTQSQDYIQGFPSAQNEIGVGTELRYGTPWVRAIHNTQLSAVRVRLTFPAGLFRQRDDGVKDGWRVEYAIDISVDGGAYVEYGRDAADGIANTGYERDYRINLPAAETGWQIRVRRLTQNNSDGRTADTVQIASFTEVIDAKFRYPHTALLYIEFDSKQFEGQTPTVTVLTKGRIVRVPSNYDPINRSYNGVWDGSWKWAWTNNPAWAFFDIVTSPRFGLGERLSIDQVDKWELYRIARYCDDLVPDGKGGMEPRFLCDVCIDSQADAWTVLMDLASIFRGMISWSNNLLTVNADMPEELDPDYIFTRANVVRGSINRTGSDVTTHYSTGLCTYKDPANNYKEDQTPAFIYEYVKRFGVVPLQMTAVGCNRETEAQRRLLWAIHTNNDGEGYEWKTGIEGRIPRVGKVVGLANNLYTGRDISGRISAVDGRTITVDREIPEVKAGNRLLLNLPTGKSQGRTVESVIGRTITVTVPYSVEPEPESQWAIESDDLAITRIRVKKVTYDNQIFTISGLLYSPTKYDRIDKGAILEDVPTTVRPAGSFSAPQNIQISSSHHVDQGIAISEMEVTWSAVAGAVGYEAQWRQNSGNWINVPRSGNTRFTVSGVYAGLYQVRVRAFSATDLVSLWAQSDDVQLTGKSGKPPAIQNLTASTDVVFSIALDWLFSPGSDDGLKTTLSVATKPDYSDEQFLADVPYPQRSYVLPGALTSGTTMFFRAIFADKTGNQSDATEWVRGMASNDGSRVLSLLTEGITETQLGKELLAKINNMSVDENVQRLKEQIDGVSQSVNKSREELQGEINKIAGDMGGTASKIVAEEKSRLEGDEAITERIDAYISSTDKNKAQVAQQIQTLSDADSARAKKIEEISTQSGENASSLTDLRNAVSQATSSSASLSQSIESVARAEVAQALSHDSAVRDERMARAQIIQSQKTQATDQLAQAEKLEGLTASFGKISARIMEEEVARTTEDEAIARRLNGLTASHGTVLSRLSDEEEARTTGDAALARRLETLNSSMDINAANIQRELETLATADKAQSQDIQQIRSSVGSNSAALEQRMQTVFDKTGNGKSIYTLKMGVNIDGKFYDVGMAIGVEVVNGVVQRQFLVNASTFGLMDNSTGNVTMPFAVKDGQTIIDNGLFGKATIGRLQLADSLESDNYVENSTGLKIDLKNGLFKLYASRPGKPRVTLDSSGLKAYDEENNLLAEFGVFEDYDV</sequence>
<feature type="domain" description="Fibronectin type-III" evidence="2">
    <location>
        <begin position="625"/>
        <end position="719"/>
    </location>
</feature>
<dbReference type="InterPro" id="IPR036116">
    <property type="entry name" value="FN3_sf"/>
</dbReference>
<name>A0ABR5ZJJ0_9GAMM</name>
<dbReference type="Pfam" id="PF24801">
    <property type="entry name" value="FNIII-A_GpJ"/>
    <property type="match status" value="1"/>
</dbReference>
<dbReference type="SUPFAM" id="SSF49265">
    <property type="entry name" value="Fibronectin type III"/>
    <property type="match status" value="1"/>
</dbReference>
<dbReference type="InterPro" id="IPR013783">
    <property type="entry name" value="Ig-like_fold"/>
</dbReference>
<dbReference type="PROSITE" id="PS50853">
    <property type="entry name" value="FN3"/>
    <property type="match status" value="1"/>
</dbReference>
<dbReference type="Pfam" id="PF09327">
    <property type="entry name" value="Phage_Tail_Tip"/>
    <property type="match status" value="1"/>
</dbReference>
<organism evidence="3 4">
    <name type="scientific">Pectobacterium aroidearum</name>
    <dbReference type="NCBI Taxonomy" id="1201031"/>
    <lineage>
        <taxon>Bacteria</taxon>
        <taxon>Pseudomonadati</taxon>
        <taxon>Pseudomonadota</taxon>
        <taxon>Gammaproteobacteria</taxon>
        <taxon>Enterobacterales</taxon>
        <taxon>Pectobacteriaceae</taxon>
        <taxon>Pectobacterium</taxon>
    </lineage>
</organism>
<reference evidence="3 4" key="1">
    <citation type="submission" date="2020-07" db="EMBL/GenBank/DDBJ databases">
        <title>Characterization of Pectobacterium aroidearum strains causing soft rot on Amorphophallus konjac.</title>
        <authorList>
            <person name="Xie H."/>
        </authorList>
    </citation>
    <scope>NUCLEOTIDE SEQUENCE [LARGE SCALE GENOMIC DNA]</scope>
    <source>
        <strain evidence="3 4">MY10</strain>
    </source>
</reference>
<evidence type="ECO:0000313" key="4">
    <source>
        <dbReference type="Proteomes" id="UP000530038"/>
    </source>
</evidence>
<comment type="caution">
    <text evidence="3">The sequence shown here is derived from an EMBL/GenBank/DDBJ whole genome shotgun (WGS) entry which is preliminary data.</text>
</comment>
<feature type="compositionally biased region" description="Gly residues" evidence="1">
    <location>
        <begin position="9"/>
        <end position="18"/>
    </location>
</feature>
<gene>
    <name evidence="3" type="ORF">H2Y56_21910</name>
</gene>
<dbReference type="PANTHER" id="PTHR36251">
    <property type="entry name" value="FELS-1 PROPHAGE HOST SPECIFICITY PROTEIN-RELATED"/>
    <property type="match status" value="1"/>
</dbReference>